<dbReference type="Proteomes" id="UP001501183">
    <property type="component" value="Unassembled WGS sequence"/>
</dbReference>
<keyword evidence="3" id="KW-1185">Reference proteome</keyword>
<dbReference type="EMBL" id="BAABFB010000075">
    <property type="protein sequence ID" value="GAA4489917.1"/>
    <property type="molecule type" value="Genomic_DNA"/>
</dbReference>
<evidence type="ECO:0000256" key="1">
    <source>
        <dbReference type="SAM" id="Phobius"/>
    </source>
</evidence>
<evidence type="ECO:0000313" key="2">
    <source>
        <dbReference type="EMBL" id="GAA4489917.1"/>
    </source>
</evidence>
<feature type="transmembrane region" description="Helical" evidence="1">
    <location>
        <begin position="83"/>
        <end position="116"/>
    </location>
</feature>
<protein>
    <submittedName>
        <fullName evidence="2">Uncharacterized protein</fullName>
    </submittedName>
</protein>
<gene>
    <name evidence="2" type="ORF">GCM10023094_52230</name>
</gene>
<comment type="caution">
    <text evidence="2">The sequence shown here is derived from an EMBL/GenBank/DDBJ whole genome shotgun (WGS) entry which is preliminary data.</text>
</comment>
<keyword evidence="1" id="KW-1133">Transmembrane helix</keyword>
<proteinExistence type="predicted"/>
<reference evidence="3" key="1">
    <citation type="journal article" date="2019" name="Int. J. Syst. Evol. Microbiol.">
        <title>The Global Catalogue of Microorganisms (GCM) 10K type strain sequencing project: providing services to taxonomists for standard genome sequencing and annotation.</title>
        <authorList>
            <consortium name="The Broad Institute Genomics Platform"/>
            <consortium name="The Broad Institute Genome Sequencing Center for Infectious Disease"/>
            <person name="Wu L."/>
            <person name="Ma J."/>
        </authorList>
    </citation>
    <scope>NUCLEOTIDE SEQUENCE [LARGE SCALE GENOMIC DNA]</scope>
    <source>
        <strain evidence="3">JCM 32206</strain>
    </source>
</reference>
<accession>A0ABP8PMR8</accession>
<name>A0ABP8PMR8_9NOCA</name>
<sequence length="130" mass="13764">MSPESESEPQPAANRDTEARAAMVNVKRFMTGICIRPAHLHRHRCRTAVAIGAREENRGRCSFVGAAPRRGRPDIRLDESLGGIMLGLAIGLGGAALGVGLSVGLGALGLGLGLLLSDVRSKRHIRPLRP</sequence>
<organism evidence="2 3">
    <name type="scientific">Rhodococcus olei</name>
    <dbReference type="NCBI Taxonomy" id="2161675"/>
    <lineage>
        <taxon>Bacteria</taxon>
        <taxon>Bacillati</taxon>
        <taxon>Actinomycetota</taxon>
        <taxon>Actinomycetes</taxon>
        <taxon>Mycobacteriales</taxon>
        <taxon>Nocardiaceae</taxon>
        <taxon>Rhodococcus</taxon>
    </lineage>
</organism>
<evidence type="ECO:0000313" key="3">
    <source>
        <dbReference type="Proteomes" id="UP001501183"/>
    </source>
</evidence>
<keyword evidence="1" id="KW-0472">Membrane</keyword>
<keyword evidence="1" id="KW-0812">Transmembrane</keyword>